<keyword evidence="10" id="KW-1185">Reference proteome</keyword>
<protein>
    <recommendedName>
        <fullName evidence="2">glycerophosphodiester phosphodiesterase</fullName>
        <ecNumber evidence="2">3.1.4.46</ecNumber>
    </recommendedName>
</protein>
<dbReference type="SUPFAM" id="SSF51695">
    <property type="entry name" value="PLC-like phosphodiesterases"/>
    <property type="match status" value="1"/>
</dbReference>
<evidence type="ECO:0000256" key="1">
    <source>
        <dbReference type="ARBA" id="ARBA00007277"/>
    </source>
</evidence>
<organism evidence="9 10">
    <name type="scientific">Nocardioides aquaticus</name>
    <dbReference type="NCBI Taxonomy" id="160826"/>
    <lineage>
        <taxon>Bacteria</taxon>
        <taxon>Bacillati</taxon>
        <taxon>Actinomycetota</taxon>
        <taxon>Actinomycetes</taxon>
        <taxon>Propionibacteriales</taxon>
        <taxon>Nocardioidaceae</taxon>
        <taxon>Nocardioides</taxon>
    </lineage>
</organism>
<keyword evidence="3 7" id="KW-0732">Signal</keyword>
<dbReference type="PANTHER" id="PTHR43620">
    <property type="entry name" value="GLYCEROPHOSPHORYL DIESTER PHOSPHODIESTERASE"/>
    <property type="match status" value="1"/>
</dbReference>
<sequence>MTSRTRALGALLLPLVPLSLVATLVAPASQAAAPVVGQASADRPGRGVEQLARPLVVGHRGASGYRPEHTLAAYRLAVQLGADYIEPDLVPTKDGVLVARHESFINETTDVEDHPEFADRRAVKTIDGVEYDGWFTEDFTLAELRTLRATERLPQVRPDNTRYDGRFRVPTFDEVLALAKQLSRETGRTIGVAPETKHPTYFDSLDLSPEEPMLRDLRQAGLDGRRAKILIQSFEVTNLRRLDRRTDLPLEQLMSPTGAPWDQQVRETGVTYADLTTRAGLRDVASYADWIGPEKTMVIPRQGDGSSAEPTALPRKAHRQGLRVVVYTIRDENQFMATEYRSGEGPDAKGDVFAEVADFLDAGVDAVFADHPDSAVFARDNWVAAR</sequence>
<evidence type="ECO:0000313" key="9">
    <source>
        <dbReference type="EMBL" id="QVT81099.1"/>
    </source>
</evidence>
<dbReference type="Gene3D" id="3.20.20.190">
    <property type="entry name" value="Phosphatidylinositol (PI) phosphodiesterase"/>
    <property type="match status" value="1"/>
</dbReference>
<dbReference type="PROSITE" id="PS51704">
    <property type="entry name" value="GP_PDE"/>
    <property type="match status" value="1"/>
</dbReference>
<evidence type="ECO:0000259" key="8">
    <source>
        <dbReference type="PROSITE" id="PS51704"/>
    </source>
</evidence>
<proteinExistence type="inferred from homology"/>
<dbReference type="PANTHER" id="PTHR43620:SF7">
    <property type="entry name" value="GLYCEROPHOSPHODIESTER PHOSPHODIESTERASE GDPD5-RELATED"/>
    <property type="match status" value="1"/>
</dbReference>
<dbReference type="EMBL" id="CP075371">
    <property type="protein sequence ID" value="QVT81099.1"/>
    <property type="molecule type" value="Genomic_DNA"/>
</dbReference>
<evidence type="ECO:0000256" key="3">
    <source>
        <dbReference type="ARBA" id="ARBA00022729"/>
    </source>
</evidence>
<evidence type="ECO:0000313" key="10">
    <source>
        <dbReference type="Proteomes" id="UP000679307"/>
    </source>
</evidence>
<dbReference type="InterPro" id="IPR030395">
    <property type="entry name" value="GP_PDE_dom"/>
</dbReference>
<keyword evidence="4" id="KW-0319">Glycerol metabolism</keyword>
<evidence type="ECO:0000256" key="7">
    <source>
        <dbReference type="SAM" id="SignalP"/>
    </source>
</evidence>
<dbReference type="Pfam" id="PF03009">
    <property type="entry name" value="GDPD"/>
    <property type="match status" value="1"/>
</dbReference>
<name>A0ABX8EKN8_9ACTN</name>
<dbReference type="EC" id="3.1.4.46" evidence="2"/>
<dbReference type="GO" id="GO:0008889">
    <property type="term" value="F:glycerophosphodiester phosphodiesterase activity"/>
    <property type="evidence" value="ECO:0007669"/>
    <property type="project" value="UniProtKB-EC"/>
</dbReference>
<evidence type="ECO:0000256" key="4">
    <source>
        <dbReference type="ARBA" id="ARBA00022798"/>
    </source>
</evidence>
<comment type="catalytic activity">
    <reaction evidence="6">
        <text>a sn-glycero-3-phosphodiester + H2O = an alcohol + sn-glycerol 3-phosphate + H(+)</text>
        <dbReference type="Rhea" id="RHEA:12969"/>
        <dbReference type="ChEBI" id="CHEBI:15377"/>
        <dbReference type="ChEBI" id="CHEBI:15378"/>
        <dbReference type="ChEBI" id="CHEBI:30879"/>
        <dbReference type="ChEBI" id="CHEBI:57597"/>
        <dbReference type="ChEBI" id="CHEBI:83408"/>
        <dbReference type="EC" id="3.1.4.46"/>
    </reaction>
</comment>
<gene>
    <name evidence="9" type="primary">glpQ_2</name>
    <name evidence="9" type="ORF">ENKNEFLB_03506</name>
</gene>
<dbReference type="Proteomes" id="UP000679307">
    <property type="component" value="Chromosome"/>
</dbReference>
<dbReference type="CDD" id="cd08602">
    <property type="entry name" value="GDPD_ScGlpQ1_like"/>
    <property type="match status" value="1"/>
</dbReference>
<reference evidence="9 10" key="1">
    <citation type="submission" date="2021-05" db="EMBL/GenBank/DDBJ databases">
        <title>Complete genome of Nocardioides aquaticus KCTC 9944T isolated from meromictic and hypersaline Ekho Lake, Antarctica.</title>
        <authorList>
            <person name="Hwang K."/>
            <person name="Kim K.M."/>
            <person name="Choe H."/>
        </authorList>
    </citation>
    <scope>NUCLEOTIDE SEQUENCE [LARGE SCALE GENOMIC DNA]</scope>
    <source>
        <strain evidence="9 10">KCTC 9944</strain>
    </source>
</reference>
<feature type="signal peptide" evidence="7">
    <location>
        <begin position="1"/>
        <end position="22"/>
    </location>
</feature>
<dbReference type="RefSeq" id="WP_214056530.1">
    <property type="nucleotide sequence ID" value="NZ_BAAAHS010000176.1"/>
</dbReference>
<evidence type="ECO:0000256" key="2">
    <source>
        <dbReference type="ARBA" id="ARBA00012247"/>
    </source>
</evidence>
<feature type="domain" description="GP-PDE" evidence="8">
    <location>
        <begin position="54"/>
        <end position="379"/>
    </location>
</feature>
<evidence type="ECO:0000256" key="6">
    <source>
        <dbReference type="ARBA" id="ARBA00047512"/>
    </source>
</evidence>
<comment type="similarity">
    <text evidence="1">Belongs to the glycerophosphoryl diester phosphodiesterase family.</text>
</comment>
<dbReference type="InterPro" id="IPR017946">
    <property type="entry name" value="PLC-like_Pdiesterase_TIM-brl"/>
</dbReference>
<feature type="chain" id="PRO_5045541266" description="glycerophosphodiester phosphodiesterase" evidence="7">
    <location>
        <begin position="23"/>
        <end position="386"/>
    </location>
</feature>
<evidence type="ECO:0000256" key="5">
    <source>
        <dbReference type="ARBA" id="ARBA00022801"/>
    </source>
</evidence>
<accession>A0ABX8EKN8</accession>
<keyword evidence="5 9" id="KW-0378">Hydrolase</keyword>